<accession>A0A6J5MWR3</accession>
<name>A0A6J5MWR3_9CAUD</name>
<protein>
    <submittedName>
        <fullName evidence="1">Uncharacterized protein</fullName>
    </submittedName>
</protein>
<organism evidence="1">
    <name type="scientific">uncultured Caudovirales phage</name>
    <dbReference type="NCBI Taxonomy" id="2100421"/>
    <lineage>
        <taxon>Viruses</taxon>
        <taxon>Duplodnaviria</taxon>
        <taxon>Heunggongvirae</taxon>
        <taxon>Uroviricota</taxon>
        <taxon>Caudoviricetes</taxon>
        <taxon>Peduoviridae</taxon>
        <taxon>Maltschvirus</taxon>
        <taxon>Maltschvirus maltsch</taxon>
    </lineage>
</organism>
<evidence type="ECO:0000313" key="1">
    <source>
        <dbReference type="EMBL" id="CAB4150401.1"/>
    </source>
</evidence>
<reference evidence="1" key="1">
    <citation type="submission" date="2020-04" db="EMBL/GenBank/DDBJ databases">
        <authorList>
            <person name="Chiriac C."/>
            <person name="Salcher M."/>
            <person name="Ghai R."/>
            <person name="Kavagutti S V."/>
        </authorList>
    </citation>
    <scope>NUCLEOTIDE SEQUENCE</scope>
</reference>
<proteinExistence type="predicted"/>
<dbReference type="EMBL" id="LR796544">
    <property type="protein sequence ID" value="CAB4150401.1"/>
    <property type="molecule type" value="Genomic_DNA"/>
</dbReference>
<gene>
    <name evidence="1" type="ORF">UFOVP567_28</name>
</gene>
<sequence length="797" mass="85128">MSTVWQWQIALVVTFAGLGKRTGQSISPLPIATSGVILQPTPSVFATPYLALVAREDGVPILDVANSGVSPVRGDPQQGSLSVEIVVPDSEPEVAAYFAANPSRPVCYALNNFGPTDTIIFVDPVDLAASGIKADSIIYWGREAFRVEGVDLGLGAIVVVDKIPGGYRSTIGAVGVEGHFGTYLENHLGEVDSQRPPYNDSRIFLSSPFLKDREVLVYQTDGVSTESIHSRYYLEGATWTNDQTNLEVNARDVLAVLADQQVNSVIANYTFADGTEGFSPRNLVPHPASTTNFGIASRVEQADASLICAPCFGGLLAIGEVVVWCATYAWTVQDLVEFGSGTLYLGNSERLVALNGGPIPDAVSVSGGVFEVLSTNPDFYGLNENGDSTSPYYSSTLGTEAIHPLDLLRCHLGTLASHLPPTWKSKLPTSFVDDDAIVLLRDTVYRGWTWKGVLQICDGSSEGLLGWLTRKFLRPLGASFTVDNSGRVTVRSLFDTADTTLPLIGDESILIGRGVSFDLEVGVDAIRATSAVLVDGSTTVTVFGAGAYQSSFGITRQTQIVDLEAEGLLSIVEFRDVTQAVIQRYAERLARISALFRLRAQTIQLSVLMSAGAEPGQYRMVQIRGLREPETGLIAATPSVRLGYVTAVENDPRTGVAKITAILYPSKTSRIGASALIVSAADSENLTVELEFYIEPLDASGDYLYGPSTGSFVKFDSETFATPDQVVVRDSHLDLLTNPSTIVSVAGPSIVVTPLVAIGGGAYVPSAGDVLTFADKEDWGSVDSSDYAFFDLDTFGI</sequence>